<sequence>MVSFLPSHMDQGVIFGVLGLWHAFNTLSLYIRTPRRFRYRTWFPVKLPWTFKYLELWILLFIVLMFIYTQMSHALPDLSSGVIQPAHIQRFQHVTFAFFFLLYTIVALVSEQSSFLPLPPGVLQSTFALGFLLELLVFHFGHHPGDTLESFIHMLMQIVLLGLVSFMFMEILWPQNFLVAITRCMLLGFKGTWFFNIGILINVPSSMPLGCSSGTNDFPDCPAGEPLMRAKAIQVLVFGCQMLGIVTGTIVGYALLNRFLIKGPYLQILEDLEDPLTKSDSDADADEENEDVPVISVIPRSLSRRPVSRNSTMSPKR</sequence>
<gene>
    <name evidence="1" type="ORF">O6H91_10G006900</name>
</gene>
<reference evidence="2" key="1">
    <citation type="journal article" date="2024" name="Proc. Natl. Acad. Sci. U.S.A.">
        <title>Extraordinary preservation of gene collinearity over three hundred million years revealed in homosporous lycophytes.</title>
        <authorList>
            <person name="Li C."/>
            <person name="Wickell D."/>
            <person name="Kuo L.Y."/>
            <person name="Chen X."/>
            <person name="Nie B."/>
            <person name="Liao X."/>
            <person name="Peng D."/>
            <person name="Ji J."/>
            <person name="Jenkins J."/>
            <person name="Williams M."/>
            <person name="Shu S."/>
            <person name="Plott C."/>
            <person name="Barry K."/>
            <person name="Rajasekar S."/>
            <person name="Grimwood J."/>
            <person name="Han X."/>
            <person name="Sun S."/>
            <person name="Hou Z."/>
            <person name="He W."/>
            <person name="Dai G."/>
            <person name="Sun C."/>
            <person name="Schmutz J."/>
            <person name="Leebens-Mack J.H."/>
            <person name="Li F.W."/>
            <person name="Wang L."/>
        </authorList>
    </citation>
    <scope>NUCLEOTIDE SEQUENCE [LARGE SCALE GENOMIC DNA]</scope>
    <source>
        <strain evidence="2">cv. PW_Plant_1</strain>
    </source>
</reference>
<evidence type="ECO:0000313" key="2">
    <source>
        <dbReference type="Proteomes" id="UP001162992"/>
    </source>
</evidence>
<organism evidence="1 2">
    <name type="scientific">Diphasiastrum complanatum</name>
    <name type="common">Issler's clubmoss</name>
    <name type="synonym">Lycopodium complanatum</name>
    <dbReference type="NCBI Taxonomy" id="34168"/>
    <lineage>
        <taxon>Eukaryota</taxon>
        <taxon>Viridiplantae</taxon>
        <taxon>Streptophyta</taxon>
        <taxon>Embryophyta</taxon>
        <taxon>Tracheophyta</taxon>
        <taxon>Lycopodiopsida</taxon>
        <taxon>Lycopodiales</taxon>
        <taxon>Lycopodiaceae</taxon>
        <taxon>Lycopodioideae</taxon>
        <taxon>Diphasiastrum</taxon>
    </lineage>
</organism>
<name>A0ACC2CE42_DIPCM</name>
<dbReference type="Proteomes" id="UP001162992">
    <property type="component" value="Chromosome 10"/>
</dbReference>
<protein>
    <submittedName>
        <fullName evidence="1">Uncharacterized protein</fullName>
    </submittedName>
</protein>
<dbReference type="EMBL" id="CM055101">
    <property type="protein sequence ID" value="KAJ7540261.1"/>
    <property type="molecule type" value="Genomic_DNA"/>
</dbReference>
<accession>A0ACC2CE42</accession>
<proteinExistence type="predicted"/>
<evidence type="ECO:0000313" key="1">
    <source>
        <dbReference type="EMBL" id="KAJ7540261.1"/>
    </source>
</evidence>
<comment type="caution">
    <text evidence="1">The sequence shown here is derived from an EMBL/GenBank/DDBJ whole genome shotgun (WGS) entry which is preliminary data.</text>
</comment>
<keyword evidence="2" id="KW-1185">Reference proteome</keyword>